<dbReference type="EMBL" id="QWEG01000004">
    <property type="protein sequence ID" value="RHW41415.1"/>
    <property type="molecule type" value="Genomic_DNA"/>
</dbReference>
<accession>A0A417YVN0</accession>
<dbReference type="Proteomes" id="UP000284416">
    <property type="component" value="Unassembled WGS sequence"/>
</dbReference>
<sequence>LTYGLMRGNRKRTCPLVWLSKVEHPETRGQEGQSLIPVFYSTIKCYSNFLIGKILPLLVESRSSVVDFHDGTTLVVNVNIQISLIKSVQKWYKCRRSMGISLLSLG</sequence>
<protein>
    <submittedName>
        <fullName evidence="1">Uncharacterized protein</fullName>
    </submittedName>
</protein>
<organism evidence="1 2">
    <name type="scientific">Neobacillus notoginsengisoli</name>
    <dbReference type="NCBI Taxonomy" id="1578198"/>
    <lineage>
        <taxon>Bacteria</taxon>
        <taxon>Bacillati</taxon>
        <taxon>Bacillota</taxon>
        <taxon>Bacilli</taxon>
        <taxon>Bacillales</taxon>
        <taxon>Bacillaceae</taxon>
        <taxon>Neobacillus</taxon>
    </lineage>
</organism>
<reference evidence="1 2" key="1">
    <citation type="journal article" date="2017" name="Int. J. Syst. Evol. Microbiol.">
        <title>Bacillus notoginsengisoli sp. nov., a novel bacterium isolated from the rhizosphere of Panax notoginseng.</title>
        <authorList>
            <person name="Zhang M.Y."/>
            <person name="Cheng J."/>
            <person name="Cai Y."/>
            <person name="Zhang T.Y."/>
            <person name="Wu Y.Y."/>
            <person name="Manikprabhu D."/>
            <person name="Li W.J."/>
            <person name="Zhang Y.X."/>
        </authorList>
    </citation>
    <scope>NUCLEOTIDE SEQUENCE [LARGE SCALE GENOMIC DNA]</scope>
    <source>
        <strain evidence="1 2">JCM 30743</strain>
    </source>
</reference>
<comment type="caution">
    <text evidence="1">The sequence shown here is derived from an EMBL/GenBank/DDBJ whole genome shotgun (WGS) entry which is preliminary data.</text>
</comment>
<dbReference type="AlphaFoldDB" id="A0A417YVN0"/>
<evidence type="ECO:0000313" key="2">
    <source>
        <dbReference type="Proteomes" id="UP000284416"/>
    </source>
</evidence>
<evidence type="ECO:0000313" key="1">
    <source>
        <dbReference type="EMBL" id="RHW41415.1"/>
    </source>
</evidence>
<feature type="non-terminal residue" evidence="1">
    <location>
        <position position="1"/>
    </location>
</feature>
<gene>
    <name evidence="1" type="ORF">D1B31_06710</name>
</gene>
<keyword evidence="2" id="KW-1185">Reference proteome</keyword>
<proteinExistence type="predicted"/>
<name>A0A417YVN0_9BACI</name>